<dbReference type="SMART" id="SM00305">
    <property type="entry name" value="HintC"/>
    <property type="match status" value="1"/>
</dbReference>
<evidence type="ECO:0000313" key="3">
    <source>
        <dbReference type="Proteomes" id="UP000018719"/>
    </source>
</evidence>
<sequence>AALGSRSSSSNLATWKDEIRGTVGIAKIEEVYEKTKVYNFEVEDNHTYFVGKDGVLVHNDAGCMAGGFATGVGKSIARLVDAPQHLIETGASIAAPENFRITDEFGRLVNAHPLEAPLSKGVASTLYDKLVTEPGAEKAANSACPDCSKDYSTGYKWGNFIGDGMLLVAGGITALRGKLGGLGGKAGAGEEGAAVGKSAVSVSGGKATGQMYGPINKGPLSDQIAKTFRSGTYAEVTTSKPTTLYRVIGPDGNPAGSYWTRVPPNGATQSIIDSALNPQWGNAATNQVRAVIPAGTTFYEGVAAPQGGLVGGGNQIFIPKVNPSWIKGIVAFPK</sequence>
<dbReference type="InterPro" id="IPR003586">
    <property type="entry name" value="Hint_dom_C"/>
</dbReference>
<accession>V6HF66</accession>
<organism evidence="2 3">
    <name type="scientific">Leptospira inadai serovar Lyme str. 10</name>
    <dbReference type="NCBI Taxonomy" id="1049790"/>
    <lineage>
        <taxon>Bacteria</taxon>
        <taxon>Pseudomonadati</taxon>
        <taxon>Spirochaetota</taxon>
        <taxon>Spirochaetia</taxon>
        <taxon>Leptospirales</taxon>
        <taxon>Leptospiraceae</taxon>
        <taxon>Leptospira</taxon>
    </lineage>
</organism>
<feature type="domain" description="Hint" evidence="1">
    <location>
        <begin position="20"/>
        <end position="65"/>
    </location>
</feature>
<evidence type="ECO:0000259" key="1">
    <source>
        <dbReference type="SMART" id="SM00305"/>
    </source>
</evidence>
<dbReference type="NCBIfam" id="TIGR01443">
    <property type="entry name" value="intein_Cterm"/>
    <property type="match status" value="1"/>
</dbReference>
<feature type="non-terminal residue" evidence="2">
    <location>
        <position position="1"/>
    </location>
</feature>
<dbReference type="Gene3D" id="2.170.16.10">
    <property type="entry name" value="Hedgehog/Intein (Hint) domain"/>
    <property type="match status" value="1"/>
</dbReference>
<dbReference type="SUPFAM" id="SSF51294">
    <property type="entry name" value="Hedgehog/intein (Hint) domain"/>
    <property type="match status" value="1"/>
</dbReference>
<evidence type="ECO:0000313" key="2">
    <source>
        <dbReference type="EMBL" id="EQA38892.1"/>
    </source>
</evidence>
<name>V6HF66_9LEPT</name>
<dbReference type="InterPro" id="IPR036844">
    <property type="entry name" value="Hint_dom_sf"/>
</dbReference>
<dbReference type="AlphaFoldDB" id="V6HF66"/>
<dbReference type="PROSITE" id="PS50818">
    <property type="entry name" value="INTEIN_C_TER"/>
    <property type="match status" value="1"/>
</dbReference>
<dbReference type="Proteomes" id="UP000018719">
    <property type="component" value="Unassembled WGS sequence"/>
</dbReference>
<reference evidence="2 3" key="1">
    <citation type="submission" date="2013-05" db="EMBL/GenBank/DDBJ databases">
        <authorList>
            <person name="Harkins D.M."/>
            <person name="Durkin A.S."/>
            <person name="Brinkac L.M."/>
            <person name="Haft D.H."/>
            <person name="Selengut J.D."/>
            <person name="Sanka R."/>
            <person name="DePew J."/>
            <person name="Purushe J."/>
            <person name="Hartskeerl R.A."/>
            <person name="Ahmed A."/>
            <person name="van der Linden H."/>
            <person name="Goris M.G.A."/>
            <person name="Vinetz J.M."/>
            <person name="Sutton G.G."/>
            <person name="Nierman W.C."/>
            <person name="Fouts D.E."/>
        </authorList>
    </citation>
    <scope>NUCLEOTIDE SEQUENCE [LARGE SCALE GENOMIC DNA]</scope>
    <source>
        <strain evidence="2 3">10</strain>
    </source>
</reference>
<dbReference type="InterPro" id="IPR030934">
    <property type="entry name" value="Intein_C"/>
</dbReference>
<dbReference type="EMBL" id="AHMM02000002">
    <property type="protein sequence ID" value="EQA38892.1"/>
    <property type="molecule type" value="Genomic_DNA"/>
</dbReference>
<protein>
    <submittedName>
        <fullName evidence="2">Intein C-terminal splicing domain protein</fullName>
    </submittedName>
</protein>
<dbReference type="CDD" id="cd00081">
    <property type="entry name" value="Hint"/>
    <property type="match status" value="1"/>
</dbReference>
<comment type="caution">
    <text evidence="2">The sequence shown here is derived from an EMBL/GenBank/DDBJ whole genome shotgun (WGS) entry which is preliminary data.</text>
</comment>
<proteinExistence type="predicted"/>
<gene>
    <name evidence="2" type="ORF">LEP1GSC047_0210</name>
</gene>